<proteinExistence type="predicted"/>
<dbReference type="Gene3D" id="3.40.50.720">
    <property type="entry name" value="NAD(P)-binding Rossmann-like Domain"/>
    <property type="match status" value="1"/>
</dbReference>
<evidence type="ECO:0000259" key="2">
    <source>
        <dbReference type="Pfam" id="PF03435"/>
    </source>
</evidence>
<evidence type="ECO:0000313" key="3">
    <source>
        <dbReference type="EMBL" id="KAG2559952.1"/>
    </source>
</evidence>
<dbReference type="InterPro" id="IPR005097">
    <property type="entry name" value="Sacchrp_dh_NADP-bd"/>
</dbReference>
<sequence length="431" mass="46540">MVAMAMVRACAPPAAAPSTRDDAASQVKRSSYSSRTARVLVLGGTGRVGGSTATALSKLRPDLSVLVGGRNREKGESFASKLGERSEFVQVDTRDARMLEEALQGVDLVVHTAGPFQRAEECTVLQAAISTKTAYIDVCDDTDYSWRAKGFHEQAKSAGVPAITTAGIYPGVSNVMAAELVNAARSENDGEPERLRFFYYTAGSGGAGPTILTTSFLLLGEDVIAYNKGKEIKLKPYSGALNIDFGKGVRKKNVYLLNLPEVRSAFKILGVPTVSARFGTSPFFWNWGMQAFANFLPVEFLRDKNKVQKLVMSVDPLVRAIDGIAGERVSMRVDLDCSNGRNTIGLFTHKKLSVSVGFATAAFALAVLEGNTQPGVWFPEEFAVMQPEGITVEARKLLLERASQGTSNFVMNKPSWMVETDPKEVGLGIYV</sequence>
<dbReference type="PANTHER" id="PTHR43796">
    <property type="entry name" value="CARBOXYNORSPERMIDINE SYNTHASE"/>
    <property type="match status" value="1"/>
</dbReference>
<dbReference type="PANTHER" id="PTHR43796:SF2">
    <property type="entry name" value="CARBOXYNORSPERMIDINE SYNTHASE"/>
    <property type="match status" value="1"/>
</dbReference>
<reference evidence="3" key="1">
    <citation type="submission" date="2020-05" db="EMBL/GenBank/DDBJ databases">
        <title>WGS assembly of Panicum virgatum.</title>
        <authorList>
            <person name="Lovell J.T."/>
            <person name="Jenkins J."/>
            <person name="Shu S."/>
            <person name="Juenger T.E."/>
            <person name="Schmutz J."/>
        </authorList>
    </citation>
    <scope>NUCLEOTIDE SEQUENCE</scope>
    <source>
        <strain evidence="3">AP13</strain>
    </source>
</reference>
<dbReference type="Proteomes" id="UP000823388">
    <property type="component" value="Chromosome 8K"/>
</dbReference>
<feature type="region of interest" description="Disordered" evidence="1">
    <location>
        <begin position="10"/>
        <end position="29"/>
    </location>
</feature>
<evidence type="ECO:0000256" key="1">
    <source>
        <dbReference type="SAM" id="MobiDB-lite"/>
    </source>
</evidence>
<protein>
    <recommendedName>
        <fullName evidence="2">Saccharopine dehydrogenase NADP binding domain-containing protein</fullName>
    </recommendedName>
</protein>
<feature type="domain" description="Saccharopine dehydrogenase NADP binding" evidence="2">
    <location>
        <begin position="39"/>
        <end position="163"/>
    </location>
</feature>
<dbReference type="InterPro" id="IPR036291">
    <property type="entry name" value="NAD(P)-bd_dom_sf"/>
</dbReference>
<dbReference type="EMBL" id="CM029051">
    <property type="protein sequence ID" value="KAG2559952.1"/>
    <property type="molecule type" value="Genomic_DNA"/>
</dbReference>
<name>A0A8T0PID7_PANVG</name>
<evidence type="ECO:0000313" key="4">
    <source>
        <dbReference type="Proteomes" id="UP000823388"/>
    </source>
</evidence>
<keyword evidence="4" id="KW-1185">Reference proteome</keyword>
<dbReference type="Pfam" id="PF03435">
    <property type="entry name" value="Sacchrp_dh_NADP"/>
    <property type="match status" value="1"/>
</dbReference>
<dbReference type="SUPFAM" id="SSF51735">
    <property type="entry name" value="NAD(P)-binding Rossmann-fold domains"/>
    <property type="match status" value="1"/>
</dbReference>
<gene>
    <name evidence="3" type="ORF">PVAP13_8KG035600</name>
</gene>
<accession>A0A8T0PID7</accession>
<comment type="caution">
    <text evidence="3">The sequence shown here is derived from an EMBL/GenBank/DDBJ whole genome shotgun (WGS) entry which is preliminary data.</text>
</comment>
<dbReference type="OrthoDB" id="10268090at2759"/>
<dbReference type="AlphaFoldDB" id="A0A8T0PID7"/>
<organism evidence="3 4">
    <name type="scientific">Panicum virgatum</name>
    <name type="common">Blackwell switchgrass</name>
    <dbReference type="NCBI Taxonomy" id="38727"/>
    <lineage>
        <taxon>Eukaryota</taxon>
        <taxon>Viridiplantae</taxon>
        <taxon>Streptophyta</taxon>
        <taxon>Embryophyta</taxon>
        <taxon>Tracheophyta</taxon>
        <taxon>Spermatophyta</taxon>
        <taxon>Magnoliopsida</taxon>
        <taxon>Liliopsida</taxon>
        <taxon>Poales</taxon>
        <taxon>Poaceae</taxon>
        <taxon>PACMAD clade</taxon>
        <taxon>Panicoideae</taxon>
        <taxon>Panicodae</taxon>
        <taxon>Paniceae</taxon>
        <taxon>Panicinae</taxon>
        <taxon>Panicum</taxon>
        <taxon>Panicum sect. Hiantes</taxon>
    </lineage>
</organism>